<sequence length="138" mass="15267">MERNTWDSPQVFSPRRSGSSKNTRSKNWHNLATIEKTKAIVPQILLGNAVHNVNGMNTEILQDYATRKGLALPEDLDLIISGYSDSDIFSGDTDDEEEAGTGMVADQGASEESSRRTSDSEDWDSIATMTHQPHTQQI</sequence>
<accession>A0A8H5Q814</accession>
<proteinExistence type="predicted"/>
<evidence type="ECO:0000256" key="1">
    <source>
        <dbReference type="SAM" id="MobiDB-lite"/>
    </source>
</evidence>
<dbReference type="EMBL" id="JAAOAV010000031">
    <property type="protein sequence ID" value="KAF5609944.1"/>
    <property type="molecule type" value="Genomic_DNA"/>
</dbReference>
<feature type="compositionally biased region" description="Polar residues" evidence="1">
    <location>
        <begin position="127"/>
        <end position="138"/>
    </location>
</feature>
<dbReference type="Proteomes" id="UP000547976">
    <property type="component" value="Unassembled WGS sequence"/>
</dbReference>
<protein>
    <submittedName>
        <fullName evidence="2">Uncharacterized protein</fullName>
    </submittedName>
</protein>
<dbReference type="AlphaFoldDB" id="A0A8H5Q814"/>
<feature type="compositionally biased region" description="Polar residues" evidence="1">
    <location>
        <begin position="1"/>
        <end position="22"/>
    </location>
</feature>
<gene>
    <name evidence="2" type="ORF">FSUBG_3725</name>
</gene>
<feature type="region of interest" description="Disordered" evidence="1">
    <location>
        <begin position="1"/>
        <end position="27"/>
    </location>
</feature>
<evidence type="ECO:0000313" key="2">
    <source>
        <dbReference type="EMBL" id="KAF5609944.1"/>
    </source>
</evidence>
<keyword evidence="3" id="KW-1185">Reference proteome</keyword>
<evidence type="ECO:0000313" key="3">
    <source>
        <dbReference type="Proteomes" id="UP000547976"/>
    </source>
</evidence>
<dbReference type="GeneID" id="59316355"/>
<reference evidence="2 3" key="1">
    <citation type="submission" date="2020-05" db="EMBL/GenBank/DDBJ databases">
        <title>Identification and distribution of gene clusters putatively required for synthesis of sphingolipid metabolism inhibitors in phylogenetically diverse species of the filamentous fungus Fusarium.</title>
        <authorList>
            <person name="Kim H.-S."/>
            <person name="Busman M."/>
            <person name="Brown D.W."/>
            <person name="Divon H."/>
            <person name="Uhlig S."/>
            <person name="Proctor R.H."/>
        </authorList>
    </citation>
    <scope>NUCLEOTIDE SEQUENCE [LARGE SCALE GENOMIC DNA]</scope>
    <source>
        <strain evidence="2 3">NRRL 66333</strain>
    </source>
</reference>
<comment type="caution">
    <text evidence="2">The sequence shown here is derived from an EMBL/GenBank/DDBJ whole genome shotgun (WGS) entry which is preliminary data.</text>
</comment>
<feature type="region of interest" description="Disordered" evidence="1">
    <location>
        <begin position="87"/>
        <end position="138"/>
    </location>
</feature>
<organism evidence="2 3">
    <name type="scientific">Gibberella subglutinans</name>
    <name type="common">Fusarium subglutinans</name>
    <dbReference type="NCBI Taxonomy" id="42677"/>
    <lineage>
        <taxon>Eukaryota</taxon>
        <taxon>Fungi</taxon>
        <taxon>Dikarya</taxon>
        <taxon>Ascomycota</taxon>
        <taxon>Pezizomycotina</taxon>
        <taxon>Sordariomycetes</taxon>
        <taxon>Hypocreomycetidae</taxon>
        <taxon>Hypocreales</taxon>
        <taxon>Nectriaceae</taxon>
        <taxon>Fusarium</taxon>
        <taxon>Fusarium fujikuroi species complex</taxon>
    </lineage>
</organism>
<name>A0A8H5Q814_GIBSU</name>
<dbReference type="RefSeq" id="XP_036540840.1">
    <property type="nucleotide sequence ID" value="XM_036681637.1"/>
</dbReference>